<dbReference type="OrthoDB" id="10469003at2759"/>
<accession>A0A0V1AGT0</accession>
<dbReference type="InParanoid" id="A0A0V1AGT0"/>
<comment type="caution">
    <text evidence="2">The sequence shown here is derived from an EMBL/GenBank/DDBJ whole genome shotgun (WGS) entry which is preliminary data.</text>
</comment>
<dbReference type="EMBL" id="JYDH01002049">
    <property type="protein sequence ID" value="KRY24047.1"/>
    <property type="molecule type" value="Genomic_DNA"/>
</dbReference>
<proteinExistence type="predicted"/>
<evidence type="ECO:0000256" key="1">
    <source>
        <dbReference type="SAM" id="MobiDB-lite"/>
    </source>
</evidence>
<name>A0A0V1AGT0_TRISP</name>
<evidence type="ECO:0000313" key="2">
    <source>
        <dbReference type="EMBL" id="KRY24047.1"/>
    </source>
</evidence>
<evidence type="ECO:0000313" key="3">
    <source>
        <dbReference type="Proteomes" id="UP000054776"/>
    </source>
</evidence>
<reference evidence="2 3" key="1">
    <citation type="submission" date="2015-01" db="EMBL/GenBank/DDBJ databases">
        <title>Evolution of Trichinella species and genotypes.</title>
        <authorList>
            <person name="Korhonen P.K."/>
            <person name="Edoardo P."/>
            <person name="Giuseppe L.R."/>
            <person name="Gasser R.B."/>
        </authorList>
    </citation>
    <scope>NUCLEOTIDE SEQUENCE [LARGE SCALE GENOMIC DNA]</scope>
    <source>
        <strain evidence="2">ISS3</strain>
    </source>
</reference>
<dbReference type="AlphaFoldDB" id="A0A0V1AGT0"/>
<keyword evidence="3" id="KW-1185">Reference proteome</keyword>
<dbReference type="Proteomes" id="UP000054776">
    <property type="component" value="Unassembled WGS sequence"/>
</dbReference>
<organism evidence="2 3">
    <name type="scientific">Trichinella spiralis</name>
    <name type="common">Trichina worm</name>
    <dbReference type="NCBI Taxonomy" id="6334"/>
    <lineage>
        <taxon>Eukaryota</taxon>
        <taxon>Metazoa</taxon>
        <taxon>Ecdysozoa</taxon>
        <taxon>Nematoda</taxon>
        <taxon>Enoplea</taxon>
        <taxon>Dorylaimia</taxon>
        <taxon>Trichinellida</taxon>
        <taxon>Trichinellidae</taxon>
        <taxon>Trichinella</taxon>
    </lineage>
</organism>
<gene>
    <name evidence="2" type="ORF">T01_11472</name>
</gene>
<protein>
    <submittedName>
        <fullName evidence="2">Uncharacterized protein</fullName>
    </submittedName>
</protein>
<feature type="region of interest" description="Disordered" evidence="1">
    <location>
        <begin position="1"/>
        <end position="21"/>
    </location>
</feature>
<sequence length="31" mass="3633">MRRKENPLGWALPQQSIKGSDPMKTRFFANQ</sequence>